<dbReference type="InterPro" id="IPR042100">
    <property type="entry name" value="Bug_dom1"/>
</dbReference>
<dbReference type="OrthoDB" id="7250553at2"/>
<name>A0A1H0HTS6_9RHOB</name>
<dbReference type="Proteomes" id="UP000324252">
    <property type="component" value="Unassembled WGS sequence"/>
</dbReference>
<evidence type="ECO:0000313" key="4">
    <source>
        <dbReference type="Proteomes" id="UP000324252"/>
    </source>
</evidence>
<keyword evidence="2" id="KW-0732">Signal</keyword>
<dbReference type="Gene3D" id="3.40.190.10">
    <property type="entry name" value="Periplasmic binding protein-like II"/>
    <property type="match status" value="1"/>
</dbReference>
<proteinExistence type="inferred from homology"/>
<dbReference type="EMBL" id="FQZZ01000004">
    <property type="protein sequence ID" value="SHK31242.1"/>
    <property type="molecule type" value="Genomic_DNA"/>
</dbReference>
<evidence type="ECO:0000313" key="3">
    <source>
        <dbReference type="EMBL" id="SHK31242.1"/>
    </source>
</evidence>
<organism evidence="3 4">
    <name type="scientific">Lutimaribacter pacificus</name>
    <dbReference type="NCBI Taxonomy" id="391948"/>
    <lineage>
        <taxon>Bacteria</taxon>
        <taxon>Pseudomonadati</taxon>
        <taxon>Pseudomonadota</taxon>
        <taxon>Alphaproteobacteria</taxon>
        <taxon>Rhodobacterales</taxon>
        <taxon>Roseobacteraceae</taxon>
        <taxon>Lutimaribacter</taxon>
    </lineage>
</organism>
<reference evidence="3 4" key="1">
    <citation type="submission" date="2016-11" db="EMBL/GenBank/DDBJ databases">
        <authorList>
            <person name="Varghese N."/>
            <person name="Submissions S."/>
        </authorList>
    </citation>
    <scope>NUCLEOTIDE SEQUENCE [LARGE SCALE GENOMIC DNA]</scope>
    <source>
        <strain evidence="3 4">DSM 29620</strain>
    </source>
</reference>
<dbReference type="RefSeq" id="WP_149788324.1">
    <property type="nucleotide sequence ID" value="NZ_FNIO01000004.1"/>
</dbReference>
<accession>A0A1H0HTS6</accession>
<evidence type="ECO:0000256" key="2">
    <source>
        <dbReference type="SAM" id="SignalP"/>
    </source>
</evidence>
<keyword evidence="4" id="KW-1185">Reference proteome</keyword>
<protein>
    <submittedName>
        <fullName evidence="3">Tripartite-type tricarboxylate transporter, receptor component TctC</fullName>
    </submittedName>
</protein>
<evidence type="ECO:0000256" key="1">
    <source>
        <dbReference type="ARBA" id="ARBA00006987"/>
    </source>
</evidence>
<dbReference type="InterPro" id="IPR005064">
    <property type="entry name" value="BUG"/>
</dbReference>
<dbReference type="PANTHER" id="PTHR42928">
    <property type="entry name" value="TRICARBOXYLATE-BINDING PROTEIN"/>
    <property type="match status" value="1"/>
</dbReference>
<keyword evidence="3" id="KW-0675">Receptor</keyword>
<comment type="similarity">
    <text evidence="1">Belongs to the UPF0065 (bug) family.</text>
</comment>
<dbReference type="AlphaFoldDB" id="A0A1H0HTS6"/>
<gene>
    <name evidence="3" type="ORF">SAMN05444142_104289</name>
</gene>
<dbReference type="Gene3D" id="3.40.190.150">
    <property type="entry name" value="Bordetella uptake gene, domain 1"/>
    <property type="match status" value="1"/>
</dbReference>
<sequence length="313" mass="32841">MKPNTLLGGALTLAMATLGGMAAAEYPEKPVSFVVPWPPGDLEDVLTRMIAEDFQTEYGISAAVVNKPGGGGGPFPGAIEVANAPADGYTIGSFVIGVPVVGHQIGIDDLTPEKFDPVGIFLTYPFVIATSADAPYSTMDELAAYAQENDVALGHFGDPLTPTQVTKALAVNKGFGWGSDAAFDALDCNTLASGDADVINTTLQLILPCLDDVKVLVSITDQRISLVPDAPTAGEVDPSLDIALWNGLFVHKDTPQDVRDKIAAVAEKTVMSDRAQAVAQETGALVYWQDADDSAARIARNIETVARIQGLLE</sequence>
<dbReference type="PANTHER" id="PTHR42928:SF5">
    <property type="entry name" value="BLR1237 PROTEIN"/>
    <property type="match status" value="1"/>
</dbReference>
<dbReference type="Pfam" id="PF03401">
    <property type="entry name" value="TctC"/>
    <property type="match status" value="1"/>
</dbReference>
<feature type="chain" id="PRO_5015064640" evidence="2">
    <location>
        <begin position="23"/>
        <end position="313"/>
    </location>
</feature>
<feature type="signal peptide" evidence="2">
    <location>
        <begin position="1"/>
        <end position="22"/>
    </location>
</feature>